<dbReference type="PANTHER" id="PTHR11487">
    <property type="entry name" value="THIOESTERASE"/>
    <property type="match status" value="1"/>
</dbReference>
<dbReference type="EMBL" id="JAMQAW010000032">
    <property type="protein sequence ID" value="MCM2391590.1"/>
    <property type="molecule type" value="Genomic_DNA"/>
</dbReference>
<organism evidence="3 4">
    <name type="scientific">Streptomyces albipurpureus</name>
    <dbReference type="NCBI Taxonomy" id="2897419"/>
    <lineage>
        <taxon>Bacteria</taxon>
        <taxon>Bacillati</taxon>
        <taxon>Actinomycetota</taxon>
        <taxon>Actinomycetes</taxon>
        <taxon>Kitasatosporales</taxon>
        <taxon>Streptomycetaceae</taxon>
        <taxon>Streptomyces</taxon>
    </lineage>
</organism>
<evidence type="ECO:0000256" key="1">
    <source>
        <dbReference type="ARBA" id="ARBA00007169"/>
    </source>
</evidence>
<feature type="domain" description="Thioesterase" evidence="2">
    <location>
        <begin position="23"/>
        <end position="241"/>
    </location>
</feature>
<dbReference type="PANTHER" id="PTHR11487:SF0">
    <property type="entry name" value="S-ACYL FATTY ACID SYNTHASE THIOESTERASE, MEDIUM CHAIN"/>
    <property type="match status" value="1"/>
</dbReference>
<proteinExistence type="inferred from homology"/>
<reference evidence="3" key="1">
    <citation type="submission" date="2022-06" db="EMBL/GenBank/DDBJ databases">
        <title>Genome public.</title>
        <authorList>
            <person name="Sun Q."/>
        </authorList>
    </citation>
    <scope>NUCLEOTIDE SEQUENCE</scope>
    <source>
        <strain evidence="3">CWNU-1</strain>
    </source>
</reference>
<dbReference type="InterPro" id="IPR012223">
    <property type="entry name" value="TEII"/>
</dbReference>
<dbReference type="Proteomes" id="UP001431429">
    <property type="component" value="Unassembled WGS sequence"/>
</dbReference>
<comment type="similarity">
    <text evidence="1">Belongs to the thioesterase family.</text>
</comment>
<accession>A0ABT0USZ9</accession>
<evidence type="ECO:0000259" key="2">
    <source>
        <dbReference type="Pfam" id="PF00975"/>
    </source>
</evidence>
<dbReference type="SUPFAM" id="SSF53474">
    <property type="entry name" value="alpha/beta-Hydrolases"/>
    <property type="match status" value="1"/>
</dbReference>
<name>A0ABT0USZ9_9ACTN</name>
<sequence length="252" mass="28295">MSTNSDMAALWIRHRRASNARVRVACFPHAGGAASFFNPWQNWTPSDVEILSIQYPGHQDRILEPCLDNMDELVSRLSPFLSEFRDLPLVLFGHSMGASVAFEVCRRLESTFDLSPLRLFVSGQEAPHVPSRGSKSSNDDEALISDIRRLGEGDAGPLDDPDLRELALPAIRADFRLLESYRPQPIRTISTPISSYTGDRDPDVLPEKAQEWKMETEGSFDFRVFPGGHFYLSELGQEVVSSLLKDINYPDL</sequence>
<dbReference type="GO" id="GO:0016787">
    <property type="term" value="F:hydrolase activity"/>
    <property type="evidence" value="ECO:0007669"/>
    <property type="project" value="UniProtKB-KW"/>
</dbReference>
<dbReference type="InterPro" id="IPR029058">
    <property type="entry name" value="AB_hydrolase_fold"/>
</dbReference>
<protein>
    <submittedName>
        <fullName evidence="3">Alpha/beta fold hydrolase</fullName>
    </submittedName>
</protein>
<dbReference type="InterPro" id="IPR001031">
    <property type="entry name" value="Thioesterase"/>
</dbReference>
<gene>
    <name evidence="3" type="ORF">NBG84_25435</name>
</gene>
<comment type="caution">
    <text evidence="3">The sequence shown here is derived from an EMBL/GenBank/DDBJ whole genome shotgun (WGS) entry which is preliminary data.</text>
</comment>
<evidence type="ECO:0000313" key="3">
    <source>
        <dbReference type="EMBL" id="MCM2391590.1"/>
    </source>
</evidence>
<keyword evidence="3" id="KW-0378">Hydrolase</keyword>
<evidence type="ECO:0000313" key="4">
    <source>
        <dbReference type="Proteomes" id="UP001431429"/>
    </source>
</evidence>
<dbReference type="Gene3D" id="3.40.50.1820">
    <property type="entry name" value="alpha/beta hydrolase"/>
    <property type="match status" value="1"/>
</dbReference>
<dbReference type="RefSeq" id="WP_250921922.1">
    <property type="nucleotide sequence ID" value="NZ_JAMQAW010000032.1"/>
</dbReference>
<keyword evidence="4" id="KW-1185">Reference proteome</keyword>
<dbReference type="Pfam" id="PF00975">
    <property type="entry name" value="Thioesterase"/>
    <property type="match status" value="1"/>
</dbReference>